<accession>A0A9Q6LUC0</accession>
<dbReference type="InterPro" id="IPR000073">
    <property type="entry name" value="AB_hydrolase_1"/>
</dbReference>
<dbReference type="InterPro" id="IPR029058">
    <property type="entry name" value="AB_hydrolase_fold"/>
</dbReference>
<proteinExistence type="predicted"/>
<keyword evidence="1" id="KW-0378">Hydrolase</keyword>
<dbReference type="InterPro" id="IPR000639">
    <property type="entry name" value="Epox_hydrolase-like"/>
</dbReference>
<dbReference type="PANTHER" id="PTHR43798:SF33">
    <property type="entry name" value="HYDROLASE, PUTATIVE (AFU_ORTHOLOGUE AFUA_2G14860)-RELATED"/>
    <property type="match status" value="1"/>
</dbReference>
<dbReference type="PANTHER" id="PTHR43798">
    <property type="entry name" value="MONOACYLGLYCEROL LIPASE"/>
    <property type="match status" value="1"/>
</dbReference>
<dbReference type="Pfam" id="PF00561">
    <property type="entry name" value="Abhydrolase_1"/>
    <property type="match status" value="1"/>
</dbReference>
<protein>
    <submittedName>
        <fullName evidence="1">2-hydroxy-6-oxononadienedioate/2-hydroxy-6-oxononatrienedioate hydrolase</fullName>
        <ecNumber evidence="1">3.7.1.14</ecNumber>
    </submittedName>
</protein>
<dbReference type="EMBL" id="CP038908">
    <property type="protein sequence ID" value="QGO05397.1"/>
    <property type="molecule type" value="Genomic_DNA"/>
</dbReference>
<dbReference type="PRINTS" id="PR00412">
    <property type="entry name" value="EPOXHYDRLASE"/>
</dbReference>
<dbReference type="GO" id="GO:0016020">
    <property type="term" value="C:membrane"/>
    <property type="evidence" value="ECO:0007669"/>
    <property type="project" value="TreeGrafter"/>
</dbReference>
<dbReference type="GO" id="GO:0016787">
    <property type="term" value="F:hydrolase activity"/>
    <property type="evidence" value="ECO:0007669"/>
    <property type="project" value="UniProtKB-KW"/>
</dbReference>
<dbReference type="SUPFAM" id="SSF53474">
    <property type="entry name" value="alpha/beta-Hydrolases"/>
    <property type="match status" value="1"/>
</dbReference>
<dbReference type="Gene3D" id="3.40.50.1820">
    <property type="entry name" value="alpha/beta hydrolase"/>
    <property type="match status" value="1"/>
</dbReference>
<dbReference type="InterPro" id="IPR050266">
    <property type="entry name" value="AB_hydrolase_sf"/>
</dbReference>
<sequence>MIRCTYAAISTQSINIAGHTLSYNKAGKGKNVLLLLHGYLANKEQWNSVITNLENNSYIKKNYTIVAPDLPGYGHSKSFPAPAYRLDTVTGLSQTQVLYQFLHALHLSKQPIHLVGNSMGGLIQVLLTKRYPTLNIRSITFIGSPAGVALPSAIMNHAYNQGYNLFLPSSKKQFDTEIRGLVYHAQAIINTVTPAQINALINDYAKNYKSYSLVWEQLNSEPYATYFTKPTGFQKPVAIFWGKQDRLYPIKNKAILTAAFNNIPINDSINESGHLMMLEKPEIISYVSQRFADFLKTISSKENIISNNKIKHK</sequence>
<gene>
    <name evidence="1" type="primary">mhpC</name>
    <name evidence="1" type="ORF">Psal009_01286</name>
</gene>
<dbReference type="EC" id="3.7.1.14" evidence="1"/>
<dbReference type="Proteomes" id="UP000422232">
    <property type="component" value="Chromosome"/>
</dbReference>
<dbReference type="PRINTS" id="PR00111">
    <property type="entry name" value="ABHYDROLASE"/>
</dbReference>
<name>A0A9Q6LUC0_PISSA</name>
<evidence type="ECO:0000313" key="2">
    <source>
        <dbReference type="Proteomes" id="UP000422232"/>
    </source>
</evidence>
<dbReference type="AlphaFoldDB" id="A0A9Q6LUC0"/>
<evidence type="ECO:0000313" key="1">
    <source>
        <dbReference type="EMBL" id="QGO05397.1"/>
    </source>
</evidence>
<keyword evidence="2" id="KW-1185">Reference proteome</keyword>
<organism evidence="1 2">
    <name type="scientific">Piscirickettsia salmonis</name>
    <dbReference type="NCBI Taxonomy" id="1238"/>
    <lineage>
        <taxon>Bacteria</taxon>
        <taxon>Pseudomonadati</taxon>
        <taxon>Pseudomonadota</taxon>
        <taxon>Gammaproteobacteria</taxon>
        <taxon>Thiotrichales</taxon>
        <taxon>Piscirickettsiaceae</taxon>
        <taxon>Piscirickettsia</taxon>
    </lineage>
</organism>
<reference evidence="1 2" key="1">
    <citation type="submission" date="2019-04" db="EMBL/GenBank/DDBJ databases">
        <title>Complete genome sequencing of Piscirickettsia salmonis strain Psal-009.</title>
        <authorList>
            <person name="Schober I."/>
            <person name="Bunk B."/>
            <person name="Sproer C."/>
            <person name="Carril G.P."/>
            <person name="Riedel T."/>
            <person name="Flores-Herrera P.A."/>
            <person name="Nourdin-Galindo G."/>
            <person name="Marshall S.H."/>
            <person name="Overmann J."/>
        </authorList>
    </citation>
    <scope>NUCLEOTIDE SEQUENCE [LARGE SCALE GENOMIC DNA]</scope>
    <source>
        <strain evidence="1 2">Psal-009</strain>
    </source>
</reference>